<dbReference type="GeneID" id="66065501"/>
<dbReference type="EMBL" id="CP072756">
    <property type="protein sequence ID" value="QUC20482.1"/>
    <property type="molecule type" value="Genomic_DNA"/>
</dbReference>
<organism evidence="1 2">
    <name type="scientific">Ustilaginoidea virens</name>
    <name type="common">Rice false smut fungus</name>
    <name type="synonym">Villosiclava virens</name>
    <dbReference type="NCBI Taxonomy" id="1159556"/>
    <lineage>
        <taxon>Eukaryota</taxon>
        <taxon>Fungi</taxon>
        <taxon>Dikarya</taxon>
        <taxon>Ascomycota</taxon>
        <taxon>Pezizomycotina</taxon>
        <taxon>Sordariomycetes</taxon>
        <taxon>Hypocreomycetidae</taxon>
        <taxon>Hypocreales</taxon>
        <taxon>Clavicipitaceae</taxon>
        <taxon>Ustilaginoidea</taxon>
    </lineage>
</organism>
<accession>A0A8E5MIE1</accession>
<proteinExistence type="predicted"/>
<dbReference type="AlphaFoldDB" id="A0A8E5MIE1"/>
<sequence length="80" mass="8643">MRLAWVVGCARHVQGGMFHLELISATALLCAYSLTNKCSVNWSSADPRALLVEQTVSGVRHDHQVTTGNGIPSHSLRGKT</sequence>
<dbReference type="RefSeq" id="XP_042998155.1">
    <property type="nucleotide sequence ID" value="XM_043142221.1"/>
</dbReference>
<evidence type="ECO:0000313" key="1">
    <source>
        <dbReference type="EMBL" id="QUC20482.1"/>
    </source>
</evidence>
<keyword evidence="2" id="KW-1185">Reference proteome</keyword>
<evidence type="ECO:0000313" key="2">
    <source>
        <dbReference type="Proteomes" id="UP000027002"/>
    </source>
</evidence>
<name>A0A8E5MIE1_USTVR</name>
<dbReference type="Proteomes" id="UP000027002">
    <property type="component" value="Chromosome 4"/>
</dbReference>
<gene>
    <name evidence="1" type="ORF">UV8b_04723</name>
</gene>
<dbReference type="KEGG" id="uvi:66065501"/>
<reference evidence="1" key="1">
    <citation type="submission" date="2020-03" db="EMBL/GenBank/DDBJ databases">
        <title>A mixture of massive structural variations and highly conserved coding sequences in Ustilaginoidea virens genome.</title>
        <authorList>
            <person name="Zhang K."/>
            <person name="Zhao Z."/>
            <person name="Zhang Z."/>
            <person name="Li Y."/>
            <person name="Hsiang T."/>
            <person name="Sun W."/>
        </authorList>
    </citation>
    <scope>NUCLEOTIDE SEQUENCE</scope>
    <source>
        <strain evidence="1">UV-8b</strain>
    </source>
</reference>
<protein>
    <submittedName>
        <fullName evidence="1">Uncharacterized protein</fullName>
    </submittedName>
</protein>